<evidence type="ECO:0000313" key="3">
    <source>
        <dbReference type="Proteomes" id="UP001501612"/>
    </source>
</evidence>
<dbReference type="InterPro" id="IPR017517">
    <property type="entry name" value="Maleyloyr_isom"/>
</dbReference>
<name>A0ABN2PNV9_9ACTN</name>
<reference evidence="2 3" key="1">
    <citation type="journal article" date="2019" name="Int. J. Syst. Evol. Microbiol.">
        <title>The Global Catalogue of Microorganisms (GCM) 10K type strain sequencing project: providing services to taxonomists for standard genome sequencing and annotation.</title>
        <authorList>
            <consortium name="The Broad Institute Genomics Platform"/>
            <consortium name="The Broad Institute Genome Sequencing Center for Infectious Disease"/>
            <person name="Wu L."/>
            <person name="Ma J."/>
        </authorList>
    </citation>
    <scope>NUCLEOTIDE SEQUENCE [LARGE SCALE GENOMIC DNA]</scope>
    <source>
        <strain evidence="2 3">JCM 14046</strain>
    </source>
</reference>
<gene>
    <name evidence="2" type="ORF">GCM10009737_31250</name>
</gene>
<dbReference type="GO" id="GO:0016853">
    <property type="term" value="F:isomerase activity"/>
    <property type="evidence" value="ECO:0007669"/>
    <property type="project" value="UniProtKB-KW"/>
</dbReference>
<dbReference type="Pfam" id="PF11716">
    <property type="entry name" value="MDMPI_N"/>
    <property type="match status" value="1"/>
</dbReference>
<protein>
    <submittedName>
        <fullName evidence="2">Maleylpyruvate isomerase family mycothiol-dependent enzyme</fullName>
    </submittedName>
</protein>
<dbReference type="NCBIfam" id="TIGR03083">
    <property type="entry name" value="maleylpyruvate isomerase family mycothiol-dependent enzyme"/>
    <property type="match status" value="1"/>
</dbReference>
<dbReference type="SUPFAM" id="SSF109854">
    <property type="entry name" value="DinB/YfiT-like putative metalloenzymes"/>
    <property type="match status" value="1"/>
</dbReference>
<feature type="domain" description="Mycothiol-dependent maleylpyruvate isomerase metal-binding" evidence="1">
    <location>
        <begin position="15"/>
        <end position="105"/>
    </location>
</feature>
<sequence length="235" mass="25557">MSDTDEATRDEVQQWREAHARVVGLTTGLSPDRASTPVPACPDWSVKDLLAHVVGVAADVVGGDEPDDHNEAWTQAQVDARRDADVADLLAEWAGSAERLVAWMGEHGTRPLNDVVIHEQDLRGALGEPGARDTTGLRTIRDRMAARFSTAAEALPPLLMVEHRDDDVEPWHHVTRGSENDAAVVLSADGFELFRALTSRRTAEQVRAMTVRGDVTPYLDALAGLGPLPDRPLPE</sequence>
<dbReference type="RefSeq" id="WP_344008532.1">
    <property type="nucleotide sequence ID" value="NZ_BAAAMY010000007.1"/>
</dbReference>
<dbReference type="Proteomes" id="UP001501612">
    <property type="component" value="Unassembled WGS sequence"/>
</dbReference>
<proteinExistence type="predicted"/>
<dbReference type="InterPro" id="IPR024344">
    <property type="entry name" value="MDMPI_metal-binding"/>
</dbReference>
<dbReference type="Gene3D" id="1.20.120.450">
    <property type="entry name" value="dinb family like domain"/>
    <property type="match status" value="1"/>
</dbReference>
<keyword evidence="2" id="KW-0413">Isomerase</keyword>
<dbReference type="EMBL" id="BAAAMY010000007">
    <property type="protein sequence ID" value="GAA1927162.1"/>
    <property type="molecule type" value="Genomic_DNA"/>
</dbReference>
<dbReference type="InterPro" id="IPR034660">
    <property type="entry name" value="DinB/YfiT-like"/>
</dbReference>
<keyword evidence="3" id="KW-1185">Reference proteome</keyword>
<comment type="caution">
    <text evidence="2">The sequence shown here is derived from an EMBL/GenBank/DDBJ whole genome shotgun (WGS) entry which is preliminary data.</text>
</comment>
<organism evidence="2 3">
    <name type="scientific">Nocardioides lentus</name>
    <dbReference type="NCBI Taxonomy" id="338077"/>
    <lineage>
        <taxon>Bacteria</taxon>
        <taxon>Bacillati</taxon>
        <taxon>Actinomycetota</taxon>
        <taxon>Actinomycetes</taxon>
        <taxon>Propionibacteriales</taxon>
        <taxon>Nocardioidaceae</taxon>
        <taxon>Nocardioides</taxon>
    </lineage>
</organism>
<evidence type="ECO:0000259" key="1">
    <source>
        <dbReference type="Pfam" id="PF11716"/>
    </source>
</evidence>
<accession>A0ABN2PNV9</accession>
<evidence type="ECO:0000313" key="2">
    <source>
        <dbReference type="EMBL" id="GAA1927162.1"/>
    </source>
</evidence>